<comment type="subcellular location">
    <subcellularLocation>
        <location evidence="2">Cytoplasm</location>
    </subcellularLocation>
    <subcellularLocation>
        <location evidence="1">Nucleus</location>
    </subcellularLocation>
</comment>
<dbReference type="InterPro" id="IPR019519">
    <property type="entry name" value="Elp5"/>
</dbReference>
<dbReference type="GO" id="GO:0002098">
    <property type="term" value="P:tRNA wobble uridine modification"/>
    <property type="evidence" value="ECO:0007669"/>
    <property type="project" value="InterPro"/>
</dbReference>
<keyword evidence="7" id="KW-0819">tRNA processing</keyword>
<evidence type="ECO:0000313" key="10">
    <source>
        <dbReference type="EMBL" id="ERN03995.1"/>
    </source>
</evidence>
<reference evidence="11" key="1">
    <citation type="journal article" date="2013" name="Science">
        <title>The Amborella genome and the evolution of flowering plants.</title>
        <authorList>
            <consortium name="Amborella Genome Project"/>
        </authorList>
    </citation>
    <scope>NUCLEOTIDE SEQUENCE [LARGE SCALE GENOMIC DNA]</scope>
</reference>
<dbReference type="UniPathway" id="UPA00988"/>
<evidence type="ECO:0000256" key="1">
    <source>
        <dbReference type="ARBA" id="ARBA00004123"/>
    </source>
</evidence>
<dbReference type="OMA" id="FQVLDCY"/>
<evidence type="ECO:0000256" key="4">
    <source>
        <dbReference type="ARBA" id="ARBA00009567"/>
    </source>
</evidence>
<dbReference type="HOGENOM" id="CLU_060854_1_0_1"/>
<dbReference type="Gene3D" id="3.40.50.300">
    <property type="entry name" value="P-loop containing nucleotide triphosphate hydrolases"/>
    <property type="match status" value="1"/>
</dbReference>
<keyword evidence="6" id="KW-0963">Cytoplasm</keyword>
<sequence length="389" mass="42798">MADLVCRGLRDGVLEGEYAPALLIKDTLQISLGVHVFNHFLLSLSSNISSGKAQSRGLVVVAFACPPCFYVDLLRSRGIGVASLSNWIRIVDCYSDPLGWKDKLLNSGFSAQLSSKSHDKSSVGDVECLFRDVGDAEKLSSLVFDLGRGLVGPGKGRFSVAIDSASELLRHTSLLSVSSLINNLRSHDQVASLFWLLHSDLHEPRAILSLEYLSSMVAGLEPIASPSTDAQRNHHNHLFQLEQNSRRGKLHMRLKRRNGRVKILFEEFDVEQGGIKFVPVSLGNAIRNDAILPKVQFNLQLTDKERGDRAKVILPFEHQGNGEDIKIYDGRGPIADAPKNIFPTPRLDESASATITTSSNGGKGEIHYFRDSDEEALDTDEDPDDDLDI</sequence>
<evidence type="ECO:0000256" key="9">
    <source>
        <dbReference type="SAM" id="MobiDB-lite"/>
    </source>
</evidence>
<feature type="region of interest" description="Disordered" evidence="9">
    <location>
        <begin position="349"/>
        <end position="389"/>
    </location>
</feature>
<dbReference type="Pfam" id="PF10483">
    <property type="entry name" value="Elong_Iki1"/>
    <property type="match status" value="1"/>
</dbReference>
<comment type="similarity">
    <text evidence="4">Belongs to the ELP5 family.</text>
</comment>
<dbReference type="CDD" id="cd19496">
    <property type="entry name" value="Elp5"/>
    <property type="match status" value="1"/>
</dbReference>
<dbReference type="eggNOG" id="ENOG502QTQT">
    <property type="taxonomic scope" value="Eukaryota"/>
</dbReference>
<feature type="compositionally biased region" description="Polar residues" evidence="9">
    <location>
        <begin position="351"/>
        <end position="360"/>
    </location>
</feature>
<dbReference type="GO" id="GO:0006400">
    <property type="term" value="P:tRNA modification"/>
    <property type="evidence" value="ECO:0000318"/>
    <property type="project" value="GO_Central"/>
</dbReference>
<accession>W1PAF4</accession>
<dbReference type="OrthoDB" id="166907at2759"/>
<dbReference type="GO" id="GO:0005634">
    <property type="term" value="C:nucleus"/>
    <property type="evidence" value="ECO:0000318"/>
    <property type="project" value="GO_Central"/>
</dbReference>
<evidence type="ECO:0000256" key="7">
    <source>
        <dbReference type="ARBA" id="ARBA00022694"/>
    </source>
</evidence>
<evidence type="ECO:0000313" key="11">
    <source>
        <dbReference type="Proteomes" id="UP000017836"/>
    </source>
</evidence>
<dbReference type="GO" id="GO:0033588">
    <property type="term" value="C:elongator holoenzyme complex"/>
    <property type="evidence" value="ECO:0000318"/>
    <property type="project" value="GO_Central"/>
</dbReference>
<dbReference type="GO" id="GO:0005829">
    <property type="term" value="C:cytosol"/>
    <property type="evidence" value="ECO:0000318"/>
    <property type="project" value="GO_Central"/>
</dbReference>
<dbReference type="PANTHER" id="PTHR15641">
    <property type="entry name" value="ELONGATOR COMPLEX PROTEIN 5"/>
    <property type="match status" value="1"/>
</dbReference>
<evidence type="ECO:0000256" key="2">
    <source>
        <dbReference type="ARBA" id="ARBA00004496"/>
    </source>
</evidence>
<dbReference type="Gramene" id="ERN03995">
    <property type="protein sequence ID" value="ERN03995"/>
    <property type="gene ID" value="AMTR_s00079p00145040"/>
</dbReference>
<dbReference type="EMBL" id="KI394313">
    <property type="protein sequence ID" value="ERN03995.1"/>
    <property type="molecule type" value="Genomic_DNA"/>
</dbReference>
<name>W1PAF4_AMBTC</name>
<dbReference type="KEGG" id="atr:18432147"/>
<dbReference type="Proteomes" id="UP000017836">
    <property type="component" value="Unassembled WGS sequence"/>
</dbReference>
<gene>
    <name evidence="10" type="ORF">AMTR_s00079p00145040</name>
</gene>
<keyword evidence="8" id="KW-0539">Nucleus</keyword>
<evidence type="ECO:0000256" key="5">
    <source>
        <dbReference type="ARBA" id="ARBA00020264"/>
    </source>
</evidence>
<dbReference type="InterPro" id="IPR027417">
    <property type="entry name" value="P-loop_NTPase"/>
</dbReference>
<evidence type="ECO:0000256" key="8">
    <source>
        <dbReference type="ARBA" id="ARBA00023242"/>
    </source>
</evidence>
<dbReference type="STRING" id="13333.W1PAF4"/>
<comment type="pathway">
    <text evidence="3">tRNA modification; 5-methoxycarbonylmethyl-2-thiouridine-tRNA biosynthesis.</text>
</comment>
<keyword evidence="11" id="KW-1185">Reference proteome</keyword>
<evidence type="ECO:0000256" key="6">
    <source>
        <dbReference type="ARBA" id="ARBA00022490"/>
    </source>
</evidence>
<evidence type="ECO:0000256" key="3">
    <source>
        <dbReference type="ARBA" id="ARBA00005043"/>
    </source>
</evidence>
<dbReference type="AlphaFoldDB" id="W1PAF4"/>
<protein>
    <recommendedName>
        <fullName evidence="5">Elongator complex protein 5</fullName>
    </recommendedName>
</protein>
<dbReference type="PANTHER" id="PTHR15641:SF1">
    <property type="entry name" value="ELONGATOR COMPLEX PROTEIN 5"/>
    <property type="match status" value="1"/>
</dbReference>
<organism evidence="10 11">
    <name type="scientific">Amborella trichopoda</name>
    <dbReference type="NCBI Taxonomy" id="13333"/>
    <lineage>
        <taxon>Eukaryota</taxon>
        <taxon>Viridiplantae</taxon>
        <taxon>Streptophyta</taxon>
        <taxon>Embryophyta</taxon>
        <taxon>Tracheophyta</taxon>
        <taxon>Spermatophyta</taxon>
        <taxon>Magnoliopsida</taxon>
        <taxon>Amborellales</taxon>
        <taxon>Amborellaceae</taxon>
        <taxon>Amborella</taxon>
    </lineage>
</organism>
<feature type="compositionally biased region" description="Acidic residues" evidence="9">
    <location>
        <begin position="372"/>
        <end position="389"/>
    </location>
</feature>
<proteinExistence type="inferred from homology"/>